<dbReference type="SUPFAM" id="SSF158372">
    <property type="entry name" value="AF1782-like"/>
    <property type="match status" value="1"/>
</dbReference>
<comment type="caution">
    <text evidence="2">The sequence shown here is derived from an EMBL/GenBank/DDBJ whole genome shotgun (WGS) entry which is preliminary data.</text>
</comment>
<dbReference type="RefSeq" id="WP_069582912.1">
    <property type="nucleotide sequence ID" value="NZ_LMVM01000038.1"/>
</dbReference>
<dbReference type="EMBL" id="LMVM01000038">
    <property type="protein sequence ID" value="PAV03487.1"/>
    <property type="molecule type" value="Genomic_DNA"/>
</dbReference>
<reference evidence="2 3" key="1">
    <citation type="journal article" date="2017" name="BMC Genomics">
        <title>Genomic analysis of methanogenic archaea reveals a shift towards energy conservation.</title>
        <authorList>
            <person name="Gilmore S.P."/>
            <person name="Henske J.K."/>
            <person name="Sexton J.A."/>
            <person name="Solomon K.V."/>
            <person name="Seppala S."/>
            <person name="Yoo J.I."/>
            <person name="Huyett L.M."/>
            <person name="Pressman A."/>
            <person name="Cogan J.Z."/>
            <person name="Kivenson V."/>
            <person name="Peng X."/>
            <person name="Tan Y."/>
            <person name="Valentine D.L."/>
            <person name="O'Malley M.A."/>
        </authorList>
    </citation>
    <scope>NUCLEOTIDE SEQUENCE [LARGE SCALE GENOMIC DNA]</scope>
    <source>
        <strain evidence="2 3">M.o.H.</strain>
    </source>
</reference>
<accession>A0A2A2H288</accession>
<dbReference type="InterPro" id="IPR036809">
    <property type="entry name" value="AF1782-like_sf"/>
</dbReference>
<organism evidence="2 3">
    <name type="scientific">Methanobacterium bryantii</name>
    <dbReference type="NCBI Taxonomy" id="2161"/>
    <lineage>
        <taxon>Archaea</taxon>
        <taxon>Methanobacteriati</taxon>
        <taxon>Methanobacteriota</taxon>
        <taxon>Methanomada group</taxon>
        <taxon>Methanobacteria</taxon>
        <taxon>Methanobacteriales</taxon>
        <taxon>Methanobacteriaceae</taxon>
        <taxon>Methanobacterium</taxon>
    </lineage>
</organism>
<sequence length="81" mass="9689">MYDEKHTIQRIEKDIELFTKNIKEIESIKIDDNENEIIERAISYFEDTKYYLEKQDYITSFGCATYAHGLLDAIRLLHDLI</sequence>
<dbReference type="Gene3D" id="1.20.1270.90">
    <property type="entry name" value="AF1782-like"/>
    <property type="match status" value="1"/>
</dbReference>
<gene>
    <name evidence="2" type="ORF">ASJ80_00600</name>
</gene>
<dbReference type="GeneID" id="300258445"/>
<dbReference type="Pfam" id="PF04010">
    <property type="entry name" value="DUF357"/>
    <property type="match status" value="1"/>
</dbReference>
<dbReference type="OrthoDB" id="148073at2157"/>
<dbReference type="InterPro" id="IPR023140">
    <property type="entry name" value="DUF357"/>
</dbReference>
<protein>
    <recommendedName>
        <fullName evidence="1">DUF357 domain-containing protein</fullName>
    </recommendedName>
</protein>
<proteinExistence type="predicted"/>
<feature type="domain" description="DUF357" evidence="1">
    <location>
        <begin position="14"/>
        <end position="77"/>
    </location>
</feature>
<name>A0A2A2H288_METBR</name>
<evidence type="ECO:0000259" key="1">
    <source>
        <dbReference type="Pfam" id="PF04010"/>
    </source>
</evidence>
<evidence type="ECO:0000313" key="3">
    <source>
        <dbReference type="Proteomes" id="UP000217784"/>
    </source>
</evidence>
<dbReference type="Proteomes" id="UP000217784">
    <property type="component" value="Unassembled WGS sequence"/>
</dbReference>
<dbReference type="AlphaFoldDB" id="A0A2A2H288"/>
<keyword evidence="3" id="KW-1185">Reference proteome</keyword>
<evidence type="ECO:0000313" key="2">
    <source>
        <dbReference type="EMBL" id="PAV03487.1"/>
    </source>
</evidence>